<organism evidence="1 2">
    <name type="scientific">Scleroderma citrinum Foug A</name>
    <dbReference type="NCBI Taxonomy" id="1036808"/>
    <lineage>
        <taxon>Eukaryota</taxon>
        <taxon>Fungi</taxon>
        <taxon>Dikarya</taxon>
        <taxon>Basidiomycota</taxon>
        <taxon>Agaricomycotina</taxon>
        <taxon>Agaricomycetes</taxon>
        <taxon>Agaricomycetidae</taxon>
        <taxon>Boletales</taxon>
        <taxon>Sclerodermatineae</taxon>
        <taxon>Sclerodermataceae</taxon>
        <taxon>Scleroderma</taxon>
    </lineage>
</organism>
<reference evidence="1 2" key="1">
    <citation type="submission" date="2014-04" db="EMBL/GenBank/DDBJ databases">
        <authorList>
            <consortium name="DOE Joint Genome Institute"/>
            <person name="Kuo A."/>
            <person name="Kohler A."/>
            <person name="Nagy L.G."/>
            <person name="Floudas D."/>
            <person name="Copeland A."/>
            <person name="Barry K.W."/>
            <person name="Cichocki N."/>
            <person name="Veneault-Fourrey C."/>
            <person name="LaButti K."/>
            <person name="Lindquist E.A."/>
            <person name="Lipzen A."/>
            <person name="Lundell T."/>
            <person name="Morin E."/>
            <person name="Murat C."/>
            <person name="Sun H."/>
            <person name="Tunlid A."/>
            <person name="Henrissat B."/>
            <person name="Grigoriev I.V."/>
            <person name="Hibbett D.S."/>
            <person name="Martin F."/>
            <person name="Nordberg H.P."/>
            <person name="Cantor M.N."/>
            <person name="Hua S.X."/>
        </authorList>
    </citation>
    <scope>NUCLEOTIDE SEQUENCE [LARGE SCALE GENOMIC DNA]</scope>
    <source>
        <strain evidence="1 2">Foug A</strain>
    </source>
</reference>
<dbReference type="InParanoid" id="A0A0C3E0U9"/>
<sequence length="125" mass="14204">MSVRGFPSHIICVQAFHKRHDCLLPDPPEYMMPRSILFQISDASQHLLLFSRNPSRQNDQSLLAEVVHQRTRPILVRSSQTKIGLQRSLDLGFCGEEPHFLATSTNIWQTTRHPGQLAMSVSSRA</sequence>
<reference evidence="2" key="2">
    <citation type="submission" date="2015-01" db="EMBL/GenBank/DDBJ databases">
        <title>Evolutionary Origins and Diversification of the Mycorrhizal Mutualists.</title>
        <authorList>
            <consortium name="DOE Joint Genome Institute"/>
            <consortium name="Mycorrhizal Genomics Consortium"/>
            <person name="Kohler A."/>
            <person name="Kuo A."/>
            <person name="Nagy L.G."/>
            <person name="Floudas D."/>
            <person name="Copeland A."/>
            <person name="Barry K.W."/>
            <person name="Cichocki N."/>
            <person name="Veneault-Fourrey C."/>
            <person name="LaButti K."/>
            <person name="Lindquist E.A."/>
            <person name="Lipzen A."/>
            <person name="Lundell T."/>
            <person name="Morin E."/>
            <person name="Murat C."/>
            <person name="Riley R."/>
            <person name="Ohm R."/>
            <person name="Sun H."/>
            <person name="Tunlid A."/>
            <person name="Henrissat B."/>
            <person name="Grigoriev I.V."/>
            <person name="Hibbett D.S."/>
            <person name="Martin F."/>
        </authorList>
    </citation>
    <scope>NUCLEOTIDE SEQUENCE [LARGE SCALE GENOMIC DNA]</scope>
    <source>
        <strain evidence="2">Foug A</strain>
    </source>
</reference>
<protein>
    <submittedName>
        <fullName evidence="1">Uncharacterized protein</fullName>
    </submittedName>
</protein>
<dbReference type="AlphaFoldDB" id="A0A0C3E0U9"/>
<accession>A0A0C3E0U9</accession>
<dbReference type="Proteomes" id="UP000053989">
    <property type="component" value="Unassembled WGS sequence"/>
</dbReference>
<evidence type="ECO:0000313" key="1">
    <source>
        <dbReference type="EMBL" id="KIM62109.1"/>
    </source>
</evidence>
<evidence type="ECO:0000313" key="2">
    <source>
        <dbReference type="Proteomes" id="UP000053989"/>
    </source>
</evidence>
<dbReference type="EMBL" id="KN822045">
    <property type="protein sequence ID" value="KIM62109.1"/>
    <property type="molecule type" value="Genomic_DNA"/>
</dbReference>
<proteinExistence type="predicted"/>
<keyword evidence="2" id="KW-1185">Reference proteome</keyword>
<name>A0A0C3E0U9_9AGAM</name>
<gene>
    <name evidence="1" type="ORF">SCLCIDRAFT_846519</name>
</gene>
<dbReference type="HOGENOM" id="CLU_1993954_0_0_1"/>